<evidence type="ECO:0000313" key="8">
    <source>
        <dbReference type="EMBL" id="EDM26886.1"/>
    </source>
</evidence>
<sequence>MIGLAKIEHKLRPSLAKLLPPSLFMKVYSSGRNKFIKDLAALQLDPVKGDFNPTELCGLKFRNDLGNAAGLDKDGSLLDFNYNLGAGFAVVGTVLDKPHTGNLFNAFGKERNPWAPLPNSHSALNSLGLPSLGVDVAVDNIKAFQDRVQPQDFPIGVSIMGHPAQEGEVKLQGVLDCVKKSLPVADFIEINESCPNVKGHDSSAMYERISAVMDVATDQVPIFIKLGSLDHAEEVLAKFAEMKVAGVVLLNTQRDYDFYRPKLDKGDHKVFDFYTKEFSGGLSGTIIRQTALDAVKEAKAIIEQQKLDLKLIHVGGIGNNQDVCESRKYAELREWYSLFMERLFELPADQIYKHLTKA</sequence>
<keyword evidence="4" id="KW-0288">FMN</keyword>
<reference evidence="8 9" key="1">
    <citation type="journal article" date="2010" name="J. Bacteriol.">
        <title>Genome sequence of Lentisphaera araneosa HTCC2155T, the type species of the order Lentisphaerales in the phylum Lentisphaerae.</title>
        <authorList>
            <person name="Thrash J.C."/>
            <person name="Cho J.C."/>
            <person name="Vergin K.L."/>
            <person name="Morris R.M."/>
            <person name="Giovannoni S.J."/>
        </authorList>
    </citation>
    <scope>NUCLEOTIDE SEQUENCE [LARGE SCALE GENOMIC DNA]</scope>
    <source>
        <strain evidence="8 9">HTCC2155</strain>
    </source>
</reference>
<dbReference type="InterPro" id="IPR005720">
    <property type="entry name" value="Dihydroorotate_DH_cat"/>
</dbReference>
<dbReference type="PANTHER" id="PTHR48109">
    <property type="entry name" value="DIHYDROOROTATE DEHYDROGENASE (QUINONE), MITOCHONDRIAL-RELATED"/>
    <property type="match status" value="1"/>
</dbReference>
<dbReference type="eggNOG" id="COG0167">
    <property type="taxonomic scope" value="Bacteria"/>
</dbReference>
<comment type="caution">
    <text evidence="8">The sequence shown here is derived from an EMBL/GenBank/DDBJ whole genome shotgun (WGS) entry which is preliminary data.</text>
</comment>
<name>A6DND8_9BACT</name>
<keyword evidence="6" id="KW-0560">Oxidoreductase</keyword>
<feature type="domain" description="Dihydroorotate dehydrogenase catalytic" evidence="7">
    <location>
        <begin position="54"/>
        <end position="326"/>
    </location>
</feature>
<evidence type="ECO:0000256" key="3">
    <source>
        <dbReference type="ARBA" id="ARBA00022630"/>
    </source>
</evidence>
<dbReference type="Pfam" id="PF01180">
    <property type="entry name" value="DHO_dh"/>
    <property type="match status" value="1"/>
</dbReference>
<dbReference type="GO" id="GO:0009220">
    <property type="term" value="P:pyrimidine ribonucleotide biosynthetic process"/>
    <property type="evidence" value="ECO:0007669"/>
    <property type="project" value="TreeGrafter"/>
</dbReference>
<organism evidence="8 9">
    <name type="scientific">Lentisphaera araneosa HTCC2155</name>
    <dbReference type="NCBI Taxonomy" id="313628"/>
    <lineage>
        <taxon>Bacteria</taxon>
        <taxon>Pseudomonadati</taxon>
        <taxon>Lentisphaerota</taxon>
        <taxon>Lentisphaeria</taxon>
        <taxon>Lentisphaerales</taxon>
        <taxon>Lentisphaeraceae</taxon>
        <taxon>Lentisphaera</taxon>
    </lineage>
</organism>
<dbReference type="InterPro" id="IPR050074">
    <property type="entry name" value="DHO_dehydrogenase"/>
</dbReference>
<dbReference type="SUPFAM" id="SSF51395">
    <property type="entry name" value="FMN-linked oxidoreductases"/>
    <property type="match status" value="1"/>
</dbReference>
<dbReference type="GO" id="GO:0006207">
    <property type="term" value="P:'de novo' pyrimidine nucleobase biosynthetic process"/>
    <property type="evidence" value="ECO:0007669"/>
    <property type="project" value="TreeGrafter"/>
</dbReference>
<dbReference type="AlphaFoldDB" id="A6DND8"/>
<dbReference type="RefSeq" id="WP_007279377.1">
    <property type="nucleotide sequence ID" value="NZ_ABCK01000013.1"/>
</dbReference>
<dbReference type="STRING" id="313628.LNTAR_06559"/>
<keyword evidence="3" id="KW-0285">Flavoprotein</keyword>
<evidence type="ECO:0000256" key="2">
    <source>
        <dbReference type="ARBA" id="ARBA00004725"/>
    </source>
</evidence>
<evidence type="ECO:0000256" key="5">
    <source>
        <dbReference type="ARBA" id="ARBA00022975"/>
    </source>
</evidence>
<dbReference type="Proteomes" id="UP000004947">
    <property type="component" value="Unassembled WGS sequence"/>
</dbReference>
<evidence type="ECO:0000259" key="7">
    <source>
        <dbReference type="Pfam" id="PF01180"/>
    </source>
</evidence>
<evidence type="ECO:0000313" key="9">
    <source>
        <dbReference type="Proteomes" id="UP000004947"/>
    </source>
</evidence>
<accession>A6DND8</accession>
<evidence type="ECO:0000256" key="4">
    <source>
        <dbReference type="ARBA" id="ARBA00022643"/>
    </source>
</evidence>
<dbReference type="GO" id="GO:0004152">
    <property type="term" value="F:dihydroorotate dehydrogenase activity"/>
    <property type="evidence" value="ECO:0007669"/>
    <property type="project" value="TreeGrafter"/>
</dbReference>
<dbReference type="PANTHER" id="PTHR48109:SF4">
    <property type="entry name" value="DIHYDROOROTATE DEHYDROGENASE (QUINONE), MITOCHONDRIAL"/>
    <property type="match status" value="1"/>
</dbReference>
<proteinExistence type="predicted"/>
<comment type="pathway">
    <text evidence="2">Pyrimidine metabolism; UMP biosynthesis via de novo pathway.</text>
</comment>
<dbReference type="EMBL" id="ABCK01000013">
    <property type="protein sequence ID" value="EDM26886.1"/>
    <property type="molecule type" value="Genomic_DNA"/>
</dbReference>
<dbReference type="Gene3D" id="3.20.20.70">
    <property type="entry name" value="Aldolase class I"/>
    <property type="match status" value="1"/>
</dbReference>
<comment type="cofactor">
    <cofactor evidence="1">
        <name>FMN</name>
        <dbReference type="ChEBI" id="CHEBI:58210"/>
    </cofactor>
</comment>
<evidence type="ECO:0000256" key="1">
    <source>
        <dbReference type="ARBA" id="ARBA00001917"/>
    </source>
</evidence>
<keyword evidence="9" id="KW-1185">Reference proteome</keyword>
<gene>
    <name evidence="8" type="ORF">LNTAR_06559</name>
</gene>
<dbReference type="InterPro" id="IPR013785">
    <property type="entry name" value="Aldolase_TIM"/>
</dbReference>
<keyword evidence="5" id="KW-0665">Pyrimidine biosynthesis</keyword>
<dbReference type="OrthoDB" id="9802377at2"/>
<protein>
    <submittedName>
        <fullName evidence="8">Dihydroorotate dehydrogenase</fullName>
    </submittedName>
</protein>
<dbReference type="GO" id="GO:0005737">
    <property type="term" value="C:cytoplasm"/>
    <property type="evidence" value="ECO:0007669"/>
    <property type="project" value="InterPro"/>
</dbReference>
<evidence type="ECO:0000256" key="6">
    <source>
        <dbReference type="ARBA" id="ARBA00023002"/>
    </source>
</evidence>